<protein>
    <submittedName>
        <fullName evidence="1">Uncharacterized protein</fullName>
    </submittedName>
</protein>
<comment type="caution">
    <text evidence="1">The sequence shown here is derived from an EMBL/GenBank/DDBJ whole genome shotgun (WGS) entry which is preliminary data.</text>
</comment>
<organism evidence="1 2">
    <name type="scientific">Candidatus Nitrosotenuis uzonensis</name>
    <dbReference type="NCBI Taxonomy" id="1407055"/>
    <lineage>
        <taxon>Archaea</taxon>
        <taxon>Nitrososphaerota</taxon>
        <taxon>Candidatus Nitrosotenuis</taxon>
    </lineage>
</organism>
<dbReference type="Proteomes" id="UP000655759">
    <property type="component" value="Unassembled WGS sequence"/>
</dbReference>
<sequence>MIHIPIAITAGENYDADSHKSSSPTALLNHNRMTNLFYLQNRQNG</sequence>
<reference evidence="1" key="1">
    <citation type="submission" date="2021-02" db="EMBL/GenBank/DDBJ databases">
        <authorList>
            <person name="Han P."/>
        </authorList>
    </citation>
    <scope>NUCLEOTIDE SEQUENCE</scope>
    <source>
        <strain evidence="1">Candidatus Nitrosotenuis uzonensis 5A</strain>
    </source>
</reference>
<evidence type="ECO:0000313" key="1">
    <source>
        <dbReference type="EMBL" id="CAE6500051.1"/>
    </source>
</evidence>
<evidence type="ECO:0000313" key="2">
    <source>
        <dbReference type="Proteomes" id="UP000655759"/>
    </source>
</evidence>
<dbReference type="AlphaFoldDB" id="A0A812F6E4"/>
<dbReference type="EMBL" id="CAJNAQ010000005">
    <property type="protein sequence ID" value="CAE6500051.1"/>
    <property type="molecule type" value="Genomic_DNA"/>
</dbReference>
<gene>
    <name evidence="1" type="ORF">NUZ5A_50971</name>
</gene>
<proteinExistence type="predicted"/>
<accession>A0A812F6E4</accession>
<name>A0A812F6E4_9ARCH</name>